<dbReference type="InterPro" id="IPR027417">
    <property type="entry name" value="P-loop_NTPase"/>
</dbReference>
<keyword evidence="1" id="KW-0808">Transferase</keyword>
<reference evidence="1 2" key="1">
    <citation type="submission" date="2017-02" db="EMBL/GenBank/DDBJ databases">
        <authorList>
            <person name="Peterson S.W."/>
        </authorList>
    </citation>
    <scope>NUCLEOTIDE SEQUENCE [LARGE SCALE GENOMIC DNA]</scope>
    <source>
        <strain evidence="1 2">DSM 16080</strain>
    </source>
</reference>
<organism evidence="1 2">
    <name type="scientific">Paucidesulfovibrio gracilis DSM 16080</name>
    <dbReference type="NCBI Taxonomy" id="1121449"/>
    <lineage>
        <taxon>Bacteria</taxon>
        <taxon>Pseudomonadati</taxon>
        <taxon>Thermodesulfobacteriota</taxon>
        <taxon>Desulfovibrionia</taxon>
        <taxon>Desulfovibrionales</taxon>
        <taxon>Desulfovibrionaceae</taxon>
        <taxon>Paucidesulfovibrio</taxon>
    </lineage>
</organism>
<dbReference type="Gene3D" id="3.40.50.300">
    <property type="entry name" value="P-loop containing nucleotide triphosphate hydrolases"/>
    <property type="match status" value="1"/>
</dbReference>
<name>A0A1T4XE02_9BACT</name>
<evidence type="ECO:0000313" key="2">
    <source>
        <dbReference type="Proteomes" id="UP000190027"/>
    </source>
</evidence>
<accession>A0A1T4XE02</accession>
<dbReference type="AlphaFoldDB" id="A0A1T4XE02"/>
<keyword evidence="2" id="KW-1185">Reference proteome</keyword>
<dbReference type="RefSeq" id="WP_078717621.1">
    <property type="nucleotide sequence ID" value="NZ_FUYC01000010.1"/>
</dbReference>
<dbReference type="SUPFAM" id="SSF52540">
    <property type="entry name" value="P-loop containing nucleoside triphosphate hydrolases"/>
    <property type="match status" value="1"/>
</dbReference>
<gene>
    <name evidence="1" type="ORF">SAMN02745704_02070</name>
</gene>
<protein>
    <submittedName>
        <fullName evidence="1">Sulfotransferase family protein</fullName>
    </submittedName>
</protein>
<evidence type="ECO:0000313" key="1">
    <source>
        <dbReference type="EMBL" id="SKA87689.1"/>
    </source>
</evidence>
<sequence>MSRTNYFAVSLARRKWERLRWVLAQARRDLSNDISWQLGGKRHFAQTWQQTATAHTWVFIVGCNNSGTSLLNALFAKSGLVSTMREEGQYNTRALLRMPLRGHERVWTEVLDRLEADAAELPQRMPRLLHDWMRFFTRPLHPVLVEKTPPNMARMPALDQLLDCRFIALVRDGFAVCEGIRRKAGKDLERAARHWDASCRLLLQHQTQVKHLHIVRYEDLTGQPEQTLAKLADFLELPPQPLQAASREKFNVGRTVAGTGAENITDYNAPSLQRLSDQDRETILRHAGDMLHHFGYLPERKTDTDQP</sequence>
<dbReference type="OrthoDB" id="3337911at2"/>
<dbReference type="STRING" id="1121449.SAMN02745704_02070"/>
<dbReference type="Pfam" id="PF13469">
    <property type="entry name" value="Sulfotransfer_3"/>
    <property type="match status" value="1"/>
</dbReference>
<dbReference type="Proteomes" id="UP000190027">
    <property type="component" value="Unassembled WGS sequence"/>
</dbReference>
<proteinExistence type="predicted"/>
<dbReference type="EMBL" id="FUYC01000010">
    <property type="protein sequence ID" value="SKA87689.1"/>
    <property type="molecule type" value="Genomic_DNA"/>
</dbReference>
<dbReference type="GO" id="GO:0016740">
    <property type="term" value="F:transferase activity"/>
    <property type="evidence" value="ECO:0007669"/>
    <property type="project" value="UniProtKB-KW"/>
</dbReference>